<proteinExistence type="predicted"/>
<gene>
    <name evidence="2" type="ORF">AOPFMNJM_2619</name>
</gene>
<feature type="domain" description="N-acetylmuramoyl-L-alanine amidase" evidence="1">
    <location>
        <begin position="153"/>
        <end position="252"/>
    </location>
</feature>
<dbReference type="CDD" id="cd06583">
    <property type="entry name" value="PGRP"/>
    <property type="match status" value="1"/>
</dbReference>
<sequence>MATIQTMQASKWTVRCWDASQQWVWLYTFSGDGRSRTGSVTWKDENNGMTGQGSWFLEGGKLKTTWTNSQTKETWALPINTENWTGSCTMHGKPYNLHAIARSVTEKKPSTDKSAINADLLFSGDKKQAAQFLSKRAIEYMPLEKAFGGPLKSVNGLAVHITAGRGQARDCFDIFTKRNVSTHFVIDRSGNVVQFVAASLEAWAQGPGNPHWLSVELVGYQPDNAIQRTEGIKPGPQLDALRDLWGWVRDAFPHVKEGLAIPYVGQKHMLEWVGKQSFVKKDEAGKPIFGGVLGMGLDQHYKALADAFVARGDAPTTSDNLRVCIDSLGLSCHWWLDYYPKSCPGAPIMSQMPEVLGKSAVVLPGAEKYLYEEPVKVAGGGGSKKG</sequence>
<dbReference type="InterPro" id="IPR002502">
    <property type="entry name" value="Amidase_domain"/>
</dbReference>
<evidence type="ECO:0000313" key="3">
    <source>
        <dbReference type="Proteomes" id="UP001055102"/>
    </source>
</evidence>
<dbReference type="SUPFAM" id="SSF55846">
    <property type="entry name" value="N-acetylmuramoyl-L-alanine amidase-like"/>
    <property type="match status" value="1"/>
</dbReference>
<dbReference type="EMBL" id="BPQR01000043">
    <property type="protein sequence ID" value="GJE07293.1"/>
    <property type="molecule type" value="Genomic_DNA"/>
</dbReference>
<dbReference type="Pfam" id="PF01510">
    <property type="entry name" value="Amidase_2"/>
    <property type="match status" value="1"/>
</dbReference>
<evidence type="ECO:0000313" key="2">
    <source>
        <dbReference type="EMBL" id="GJE07293.1"/>
    </source>
</evidence>
<protein>
    <recommendedName>
        <fullName evidence="1">N-acetylmuramoyl-L-alanine amidase domain-containing protein</fullName>
    </recommendedName>
</protein>
<name>A0ABQ4SZD1_9HYPH</name>
<dbReference type="RefSeq" id="WP_238276415.1">
    <property type="nucleotide sequence ID" value="NZ_BPQR01000043.1"/>
</dbReference>
<comment type="caution">
    <text evidence="2">The sequence shown here is derived from an EMBL/GenBank/DDBJ whole genome shotgun (WGS) entry which is preliminary data.</text>
</comment>
<accession>A0ABQ4SZD1</accession>
<reference evidence="2" key="1">
    <citation type="journal article" date="2021" name="Front. Microbiol.">
        <title>Comprehensive Comparative Genomics and Phenotyping of Methylobacterium Species.</title>
        <authorList>
            <person name="Alessa O."/>
            <person name="Ogura Y."/>
            <person name="Fujitani Y."/>
            <person name="Takami H."/>
            <person name="Hayashi T."/>
            <person name="Sahin N."/>
            <person name="Tani A."/>
        </authorList>
    </citation>
    <scope>NUCLEOTIDE SEQUENCE</scope>
    <source>
        <strain evidence="2">LMG 23639</strain>
    </source>
</reference>
<dbReference type="InterPro" id="IPR036505">
    <property type="entry name" value="Amidase/PGRP_sf"/>
</dbReference>
<dbReference type="Gene3D" id="3.40.80.10">
    <property type="entry name" value="Peptidoglycan recognition protein-like"/>
    <property type="match status" value="1"/>
</dbReference>
<organism evidence="2 3">
    <name type="scientific">Methylobacterium jeotgali</name>
    <dbReference type="NCBI Taxonomy" id="381630"/>
    <lineage>
        <taxon>Bacteria</taxon>
        <taxon>Pseudomonadati</taxon>
        <taxon>Pseudomonadota</taxon>
        <taxon>Alphaproteobacteria</taxon>
        <taxon>Hyphomicrobiales</taxon>
        <taxon>Methylobacteriaceae</taxon>
        <taxon>Methylobacterium</taxon>
    </lineage>
</organism>
<keyword evidence="3" id="KW-1185">Reference proteome</keyword>
<dbReference type="Proteomes" id="UP001055102">
    <property type="component" value="Unassembled WGS sequence"/>
</dbReference>
<evidence type="ECO:0000259" key="1">
    <source>
        <dbReference type="Pfam" id="PF01510"/>
    </source>
</evidence>
<reference evidence="2" key="2">
    <citation type="submission" date="2021-08" db="EMBL/GenBank/DDBJ databases">
        <authorList>
            <person name="Tani A."/>
            <person name="Ola A."/>
            <person name="Ogura Y."/>
            <person name="Katsura K."/>
            <person name="Hayashi T."/>
        </authorList>
    </citation>
    <scope>NUCLEOTIDE SEQUENCE</scope>
    <source>
        <strain evidence="2">LMG 23639</strain>
    </source>
</reference>